<sequence>MKISTLLLSGLVTVAGAAMISGQTAFAADAPKNEIATDGQKGTSVVKAKLTGSDTVKLTAVPDLDFGTKEITASVLDLGQTADGTVSVADARGTGAGYTVDVALTTPFTDASSHTLENSTLTLKNASGISTDNAAHTVADTKSVDLTNDSAKNIITAGKDQGLGNWNYKISGSNLHVLAGAYAGDYTGQLTWTLTATPKA</sequence>
<name>A0A223K4H5_LATSK</name>
<protein>
    <submittedName>
        <fullName evidence="1">Uncharacterized protein</fullName>
    </submittedName>
</protein>
<dbReference type="InterPro" id="IPR027994">
    <property type="entry name" value="WxL_dom"/>
</dbReference>
<dbReference type="GeneID" id="57132750"/>
<reference evidence="1 2" key="1">
    <citation type="submission" date="2018-02" db="EMBL/GenBank/DDBJ databases">
        <authorList>
            <person name="Rodrigo-Torres L."/>
            <person name="Arahal R. D."/>
            <person name="Lucena T."/>
        </authorList>
    </citation>
    <scope>NUCLEOTIDE SEQUENCE [LARGE SCALE GENOMIC DNA]</scope>
    <source>
        <strain evidence="1 2">CECT 9267</strain>
    </source>
</reference>
<evidence type="ECO:0000313" key="2">
    <source>
        <dbReference type="Proteomes" id="UP000239650"/>
    </source>
</evidence>
<dbReference type="RefSeq" id="WP_016265759.1">
    <property type="nucleotide sequence ID" value="NZ_BJLN01000012.1"/>
</dbReference>
<dbReference type="AlphaFoldDB" id="A0A223K4H5"/>
<dbReference type="Proteomes" id="UP000239650">
    <property type="component" value="Unassembled WGS sequence"/>
</dbReference>
<proteinExistence type="predicted"/>
<accession>A0A223K4H5</accession>
<evidence type="ECO:0000313" key="1">
    <source>
        <dbReference type="EMBL" id="SPE23122.1"/>
    </source>
</evidence>
<comment type="caution">
    <text evidence="1">The sequence shown here is derived from an EMBL/GenBank/DDBJ whole genome shotgun (WGS) entry which is preliminary data.</text>
</comment>
<organism evidence="1 2">
    <name type="scientific">Latilactobacillus sakei</name>
    <name type="common">Lactobacillus sakei</name>
    <dbReference type="NCBI Taxonomy" id="1599"/>
    <lineage>
        <taxon>Bacteria</taxon>
        <taxon>Bacillati</taxon>
        <taxon>Bacillota</taxon>
        <taxon>Bacilli</taxon>
        <taxon>Lactobacillales</taxon>
        <taxon>Lactobacillaceae</taxon>
        <taxon>Latilactobacillus</taxon>
    </lineage>
</organism>
<dbReference type="Pfam" id="PF13731">
    <property type="entry name" value="WxL"/>
    <property type="match status" value="1"/>
</dbReference>
<gene>
    <name evidence="1" type="ORF">LAS9267_01924</name>
</gene>
<dbReference type="EMBL" id="OKRC01000011">
    <property type="protein sequence ID" value="SPE23122.1"/>
    <property type="molecule type" value="Genomic_DNA"/>
</dbReference>